<keyword evidence="1" id="KW-1133">Transmembrane helix</keyword>
<dbReference type="AlphaFoldDB" id="A0A0N1JX94"/>
<accession>A0A0N1JX94</accession>
<organism evidence="2 3">
    <name type="scientific">Streptomyces chattanoogensis</name>
    <dbReference type="NCBI Taxonomy" id="66876"/>
    <lineage>
        <taxon>Bacteria</taxon>
        <taxon>Bacillati</taxon>
        <taxon>Actinomycetota</taxon>
        <taxon>Actinomycetes</taxon>
        <taxon>Kitasatosporales</taxon>
        <taxon>Streptomycetaceae</taxon>
        <taxon>Streptomyces</taxon>
    </lineage>
</organism>
<name>A0A0N1JX94_9ACTN</name>
<evidence type="ECO:0000313" key="3">
    <source>
        <dbReference type="Proteomes" id="UP000037982"/>
    </source>
</evidence>
<protein>
    <submittedName>
        <fullName evidence="2">Uncharacterized protein</fullName>
    </submittedName>
</protein>
<sequence length="218" mass="24264">MEEARIQAARERFQGRAARKARTQQLAPGEAAFDHPQTQADWRRTRRRVRWSLTLFSVVWTALFVALALVSPELGLSAKAEHNVTGGLGSLLFLSYLFILYFRLSSLSCLRRIRDVLRSDVWHPIPAARRHSGAKDPYGVPVQLDRGTGHATGGPAAREPVRKTKGAPKVLSARNPVHRRRWHPAMEQGAWYAGDADLAVLALPGGTTLMELTPRQGY</sequence>
<gene>
    <name evidence="2" type="ORF">ADL29_25530</name>
</gene>
<feature type="transmembrane region" description="Helical" evidence="1">
    <location>
        <begin position="53"/>
        <end position="72"/>
    </location>
</feature>
<evidence type="ECO:0000256" key="1">
    <source>
        <dbReference type="SAM" id="Phobius"/>
    </source>
</evidence>
<evidence type="ECO:0000313" key="2">
    <source>
        <dbReference type="EMBL" id="KPC61147.1"/>
    </source>
</evidence>
<dbReference type="RefSeq" id="WP_053925926.1">
    <property type="nucleotide sequence ID" value="NZ_LGKG01000151.1"/>
</dbReference>
<comment type="caution">
    <text evidence="2">The sequence shown here is derived from an EMBL/GenBank/DDBJ whole genome shotgun (WGS) entry which is preliminary data.</text>
</comment>
<reference evidence="3" key="1">
    <citation type="submission" date="2015-07" db="EMBL/GenBank/DDBJ databases">
        <authorList>
            <person name="Ju K.-S."/>
            <person name="Doroghazi J.R."/>
            <person name="Metcalf W.W."/>
        </authorList>
    </citation>
    <scope>NUCLEOTIDE SEQUENCE [LARGE SCALE GENOMIC DNA]</scope>
    <source>
        <strain evidence="3">NRRL ISP-5002</strain>
    </source>
</reference>
<keyword evidence="3" id="KW-1185">Reference proteome</keyword>
<proteinExistence type="predicted"/>
<dbReference type="PATRIC" id="fig|66876.3.peg.5601"/>
<dbReference type="EMBL" id="LGKG01000151">
    <property type="protein sequence ID" value="KPC61147.1"/>
    <property type="molecule type" value="Genomic_DNA"/>
</dbReference>
<dbReference type="Proteomes" id="UP000037982">
    <property type="component" value="Unassembled WGS sequence"/>
</dbReference>
<feature type="transmembrane region" description="Helical" evidence="1">
    <location>
        <begin position="84"/>
        <end position="104"/>
    </location>
</feature>
<keyword evidence="1" id="KW-0472">Membrane</keyword>
<keyword evidence="1" id="KW-0812">Transmembrane</keyword>